<dbReference type="Proteomes" id="UP001257659">
    <property type="component" value="Unassembled WGS sequence"/>
</dbReference>
<dbReference type="InterPro" id="IPR029041">
    <property type="entry name" value="FAD-linked_oxidoreductase-like"/>
</dbReference>
<gene>
    <name evidence="2" type="ORF">GGR31_001612</name>
</gene>
<sequence>MKEKELLKTHKNLGITLQAYLHRTKDDFKDVLQLPGSIRMVKGAYQTPKGIALERGMTLDTIFLDYL</sequence>
<evidence type="ECO:0000256" key="1">
    <source>
        <dbReference type="ARBA" id="ARBA00023002"/>
    </source>
</evidence>
<dbReference type="RefSeq" id="WP_309727892.1">
    <property type="nucleotide sequence ID" value="NZ_JAVDQA010000004.1"/>
</dbReference>
<proteinExistence type="predicted"/>
<dbReference type="Gene3D" id="3.20.20.220">
    <property type="match status" value="1"/>
</dbReference>
<protein>
    <submittedName>
        <fullName evidence="2">Proline dehydrogenase</fullName>
    </submittedName>
</protein>
<accession>A0ABU1K5R8</accession>
<organism evidence="2 3">
    <name type="scientific">Mesonia maritima</name>
    <dbReference type="NCBI Taxonomy" id="1793873"/>
    <lineage>
        <taxon>Bacteria</taxon>
        <taxon>Pseudomonadati</taxon>
        <taxon>Bacteroidota</taxon>
        <taxon>Flavobacteriia</taxon>
        <taxon>Flavobacteriales</taxon>
        <taxon>Flavobacteriaceae</taxon>
        <taxon>Mesonia</taxon>
    </lineage>
</organism>
<comment type="caution">
    <text evidence="2">The sequence shown here is derived from an EMBL/GenBank/DDBJ whole genome shotgun (WGS) entry which is preliminary data.</text>
</comment>
<dbReference type="EMBL" id="JAVDQA010000004">
    <property type="protein sequence ID" value="MDR6300965.1"/>
    <property type="molecule type" value="Genomic_DNA"/>
</dbReference>
<evidence type="ECO:0000313" key="2">
    <source>
        <dbReference type="EMBL" id="MDR6300965.1"/>
    </source>
</evidence>
<dbReference type="SUPFAM" id="SSF51730">
    <property type="entry name" value="FAD-linked oxidoreductase"/>
    <property type="match status" value="1"/>
</dbReference>
<name>A0ABU1K5R8_9FLAO</name>
<evidence type="ECO:0000313" key="3">
    <source>
        <dbReference type="Proteomes" id="UP001257659"/>
    </source>
</evidence>
<reference evidence="2 3" key="1">
    <citation type="submission" date="2023-07" db="EMBL/GenBank/DDBJ databases">
        <title>Genomic Encyclopedia of Type Strains, Phase IV (KMG-IV): sequencing the most valuable type-strain genomes for metagenomic binning, comparative biology and taxonomic classification.</title>
        <authorList>
            <person name="Goeker M."/>
        </authorList>
    </citation>
    <scope>NUCLEOTIDE SEQUENCE [LARGE SCALE GENOMIC DNA]</scope>
    <source>
        <strain evidence="2 3">DSM 102814</strain>
    </source>
</reference>
<keyword evidence="3" id="KW-1185">Reference proteome</keyword>
<keyword evidence="1" id="KW-0560">Oxidoreductase</keyword>